<feature type="chain" id="PRO_5046723773" evidence="1">
    <location>
        <begin position="18"/>
        <end position="375"/>
    </location>
</feature>
<dbReference type="RefSeq" id="WP_305736975.1">
    <property type="nucleotide sequence ID" value="NZ_CP137744.1"/>
</dbReference>
<accession>A0ABZ0MM77</accession>
<evidence type="ECO:0000313" key="2">
    <source>
        <dbReference type="EMBL" id="WOZ76570.1"/>
    </source>
</evidence>
<dbReference type="InterPro" id="IPR011673">
    <property type="entry name" value="DUF1615"/>
</dbReference>
<dbReference type="Proteomes" id="UP001302368">
    <property type="component" value="Chromosome"/>
</dbReference>
<sequence>MVYVPRFGWLLAALILAGCSTQGTLSQKEADAEKEKALEQQQNKPMDVASVVRRTIPASVKDREGWAQDLATTFSSQKLSPTLENICSVLAVAQQESNYQSDPVVPGLNKIAWKEIDKRAERMHIPTMLVHTALKIPSPNGKSYSERLDKVRTEKELSAIFDDFIGMVPMGQKLFGSLNPVRTGGPMQISVAFAEQHTDGYPWKMEGTVRQEVFSRRGGLWFGTYHLLNYPANYTAPIYRFADFNAGLYASRNAAFQNAISKATGVKLALDGDLILYGSSDAGSTELAVRKLGASLGMSDRDIRRQLERGDSDRLEETKLYREVYRLAEKKSGKTLPREVLPGIKLESPKITRNLTTAWFAKRVDDRRAACMAQN</sequence>
<dbReference type="PROSITE" id="PS51257">
    <property type="entry name" value="PROKAR_LIPOPROTEIN"/>
    <property type="match status" value="1"/>
</dbReference>
<gene>
    <name evidence="2" type="ORF">Q8Y70_18560</name>
</gene>
<name>A0ABZ0MM77_9ENTR</name>
<evidence type="ECO:0000313" key="3">
    <source>
        <dbReference type="Proteomes" id="UP001302368"/>
    </source>
</evidence>
<protein>
    <submittedName>
        <fullName evidence="2">DUF1615 domain-containing protein</fullName>
    </submittedName>
</protein>
<dbReference type="Pfam" id="PF07759">
    <property type="entry name" value="DUF1615"/>
    <property type="match status" value="1"/>
</dbReference>
<keyword evidence="1" id="KW-0732">Signal</keyword>
<proteinExistence type="predicted"/>
<dbReference type="EMBL" id="CP137744">
    <property type="protein sequence ID" value="WOZ76570.1"/>
    <property type="molecule type" value="Genomic_DNA"/>
</dbReference>
<feature type="signal peptide" evidence="1">
    <location>
        <begin position="1"/>
        <end position="17"/>
    </location>
</feature>
<keyword evidence="3" id="KW-1185">Reference proteome</keyword>
<evidence type="ECO:0000256" key="1">
    <source>
        <dbReference type="SAM" id="SignalP"/>
    </source>
</evidence>
<reference evidence="2 3" key="1">
    <citation type="submission" date="2023-10" db="EMBL/GenBank/DDBJ databases">
        <title>Genome sequencing of the isolated polysaccharide-producing bacterium Kosakonia sacchari KS2022.</title>
        <authorList>
            <person name="Yi X."/>
        </authorList>
    </citation>
    <scope>NUCLEOTIDE SEQUENCE [LARGE SCALE GENOMIC DNA]</scope>
    <source>
        <strain evidence="2 3">KS2022</strain>
    </source>
</reference>
<organism evidence="2 3">
    <name type="scientific">Kosakonia sacchari</name>
    <dbReference type="NCBI Taxonomy" id="1158459"/>
    <lineage>
        <taxon>Bacteria</taxon>
        <taxon>Pseudomonadati</taxon>
        <taxon>Pseudomonadota</taxon>
        <taxon>Gammaproteobacteria</taxon>
        <taxon>Enterobacterales</taxon>
        <taxon>Enterobacteriaceae</taxon>
        <taxon>Kosakonia</taxon>
    </lineage>
</organism>